<dbReference type="PANTHER" id="PTHR30158">
    <property type="entry name" value="ACRA/E-RELATED COMPONENT OF DRUG EFFLUX TRANSPORTER"/>
    <property type="match status" value="1"/>
</dbReference>
<dbReference type="EMBL" id="DQZW01000058">
    <property type="protein sequence ID" value="HDL89504.1"/>
    <property type="molecule type" value="Genomic_DNA"/>
</dbReference>
<dbReference type="InterPro" id="IPR058626">
    <property type="entry name" value="MdtA-like_b-barrel"/>
</dbReference>
<feature type="domain" description="Multidrug resistance protein MdtA-like barrel-sandwich hybrid" evidence="5">
    <location>
        <begin position="63"/>
        <end position="205"/>
    </location>
</feature>
<comment type="caution">
    <text evidence="8">The sequence shown here is derived from an EMBL/GenBank/DDBJ whole genome shotgun (WGS) entry which is preliminary data.</text>
</comment>
<evidence type="ECO:0000256" key="3">
    <source>
        <dbReference type="SAM" id="Coils"/>
    </source>
</evidence>
<dbReference type="Gene3D" id="2.40.30.170">
    <property type="match status" value="1"/>
</dbReference>
<organism evidence="8">
    <name type="scientific">Thermodesulforhabdus norvegica</name>
    <dbReference type="NCBI Taxonomy" id="39841"/>
    <lineage>
        <taxon>Bacteria</taxon>
        <taxon>Pseudomonadati</taxon>
        <taxon>Thermodesulfobacteriota</taxon>
        <taxon>Syntrophobacteria</taxon>
        <taxon>Syntrophobacterales</taxon>
        <taxon>Thermodesulforhabdaceae</taxon>
        <taxon>Thermodesulforhabdus</taxon>
    </lineage>
</organism>
<dbReference type="Pfam" id="PF25917">
    <property type="entry name" value="BSH_RND"/>
    <property type="match status" value="1"/>
</dbReference>
<feature type="domain" description="Multidrug resistance protein MdtA-like alpha-helical hairpin" evidence="4">
    <location>
        <begin position="104"/>
        <end position="173"/>
    </location>
</feature>
<comment type="similarity">
    <text evidence="2">Belongs to the membrane fusion protein (MFP) (TC 8.A.1) family.</text>
</comment>
<protein>
    <submittedName>
        <fullName evidence="8">Efflux RND transporter periplasmic adaptor subunit</fullName>
    </submittedName>
</protein>
<dbReference type="SUPFAM" id="SSF111369">
    <property type="entry name" value="HlyD-like secretion proteins"/>
    <property type="match status" value="1"/>
</dbReference>
<dbReference type="InterPro" id="IPR058624">
    <property type="entry name" value="MdtA-like_HH"/>
</dbReference>
<feature type="domain" description="Multidrug resistance protein MdtA-like C-terminal permuted SH3" evidence="7">
    <location>
        <begin position="303"/>
        <end position="364"/>
    </location>
</feature>
<evidence type="ECO:0000256" key="1">
    <source>
        <dbReference type="ARBA" id="ARBA00004196"/>
    </source>
</evidence>
<evidence type="ECO:0000259" key="7">
    <source>
        <dbReference type="Pfam" id="PF25967"/>
    </source>
</evidence>
<dbReference type="InterPro" id="IPR058625">
    <property type="entry name" value="MdtA-like_BSH"/>
</dbReference>
<dbReference type="InterPro" id="IPR006143">
    <property type="entry name" value="RND_pump_MFP"/>
</dbReference>
<evidence type="ECO:0000259" key="4">
    <source>
        <dbReference type="Pfam" id="PF25876"/>
    </source>
</evidence>
<dbReference type="GO" id="GO:0046677">
    <property type="term" value="P:response to antibiotic"/>
    <property type="evidence" value="ECO:0007669"/>
    <property type="project" value="TreeGrafter"/>
</dbReference>
<dbReference type="Proteomes" id="UP000886355">
    <property type="component" value="Unassembled WGS sequence"/>
</dbReference>
<dbReference type="AlphaFoldDB" id="A0A7C0WRC5"/>
<dbReference type="InterPro" id="IPR058627">
    <property type="entry name" value="MdtA-like_C"/>
</dbReference>
<gene>
    <name evidence="8" type="ORF">ENG14_01200</name>
</gene>
<reference evidence="8" key="1">
    <citation type="journal article" date="2020" name="mSystems">
        <title>Genome- and Community-Level Interaction Insights into Carbon Utilization and Element Cycling Functions of Hydrothermarchaeota in Hydrothermal Sediment.</title>
        <authorList>
            <person name="Zhou Z."/>
            <person name="Liu Y."/>
            <person name="Xu W."/>
            <person name="Pan J."/>
            <person name="Luo Z.H."/>
            <person name="Li M."/>
        </authorList>
    </citation>
    <scope>NUCLEOTIDE SEQUENCE [LARGE SCALE GENOMIC DNA]</scope>
    <source>
        <strain evidence="8">HyVt-19</strain>
    </source>
</reference>
<dbReference type="Pfam" id="PF25944">
    <property type="entry name" value="Beta-barrel_RND"/>
    <property type="match status" value="1"/>
</dbReference>
<dbReference type="GO" id="GO:0005886">
    <property type="term" value="C:plasma membrane"/>
    <property type="evidence" value="ECO:0007669"/>
    <property type="project" value="UniProtKB-SubCell"/>
</dbReference>
<dbReference type="Pfam" id="PF25967">
    <property type="entry name" value="RND-MFP_C"/>
    <property type="match status" value="1"/>
</dbReference>
<evidence type="ECO:0000259" key="6">
    <source>
        <dbReference type="Pfam" id="PF25944"/>
    </source>
</evidence>
<dbReference type="Gene3D" id="2.40.420.20">
    <property type="match status" value="1"/>
</dbReference>
<dbReference type="FunFam" id="1.10.287.470:FF:000002">
    <property type="entry name" value="Efflux RND transporter periplasmic adaptor subunit"/>
    <property type="match status" value="1"/>
</dbReference>
<dbReference type="NCBIfam" id="TIGR01730">
    <property type="entry name" value="RND_mfp"/>
    <property type="match status" value="1"/>
</dbReference>
<dbReference type="Gene3D" id="1.10.287.470">
    <property type="entry name" value="Helix hairpin bin"/>
    <property type="match status" value="1"/>
</dbReference>
<accession>A0A7C0WRC5</accession>
<feature type="domain" description="Multidrug resistance protein MdtA-like beta-barrel" evidence="6">
    <location>
        <begin position="210"/>
        <end position="299"/>
    </location>
</feature>
<keyword evidence="3" id="KW-0175">Coiled coil</keyword>
<evidence type="ECO:0000313" key="8">
    <source>
        <dbReference type="EMBL" id="HDL89504.1"/>
    </source>
</evidence>
<dbReference type="Gene3D" id="2.40.50.100">
    <property type="match status" value="1"/>
</dbReference>
<name>A0A7C0WRC5_9BACT</name>
<comment type="subcellular location">
    <subcellularLocation>
        <location evidence="1">Cell envelope</location>
    </subcellularLocation>
</comment>
<evidence type="ECO:0000256" key="2">
    <source>
        <dbReference type="ARBA" id="ARBA00009477"/>
    </source>
</evidence>
<dbReference type="FunFam" id="2.40.420.20:FF:000001">
    <property type="entry name" value="Efflux RND transporter periplasmic adaptor subunit"/>
    <property type="match status" value="1"/>
</dbReference>
<feature type="coiled-coil region" evidence="3">
    <location>
        <begin position="104"/>
        <end position="131"/>
    </location>
</feature>
<sequence length="402" mass="44238">MAILSRKVILCMLLMSLLMMGCERGSSKSPSHQARIPEVSVVTVKPQDVELTTILPGRTSAFRIAEIRPQVSGLLMKRYFKEGSDVKAGDLLYLIDPAPFEAALENAKAALAKAEANLPAIQLRVKRYRELLKTKAVSEQNYDDAVAALGQARAEIKYWKAQVRTAKINLGYTRITAPISGRIGPSYVTEGAIVTAYQPTPLATIHQLDPIYVDVPQSTAQLLRLKKRLQKGVLSQGKDYARVKLILEDGTVYPHEGTFQFQDVSVDPTTGSVTLRIIFPNPERTLLPKMFVRAVIKEGIRKDAILIPQESVLRTPKGEPYVLVVDASDRVKVRMIQIDRDVGDKWLVDSGLSPGDRIIVRGIQFVRPGMQVKVVPLGKNFKASKARGKQGSVKDTDGGGGE</sequence>
<dbReference type="PANTHER" id="PTHR30158:SF3">
    <property type="entry name" value="MULTIDRUG EFFLUX PUMP SUBUNIT ACRA-RELATED"/>
    <property type="match status" value="1"/>
</dbReference>
<proteinExistence type="inferred from homology"/>
<dbReference type="PROSITE" id="PS51257">
    <property type="entry name" value="PROKAR_LIPOPROTEIN"/>
    <property type="match status" value="1"/>
</dbReference>
<dbReference type="GO" id="GO:0022857">
    <property type="term" value="F:transmembrane transporter activity"/>
    <property type="evidence" value="ECO:0007669"/>
    <property type="project" value="InterPro"/>
</dbReference>
<dbReference type="Pfam" id="PF25876">
    <property type="entry name" value="HH_MFP_RND"/>
    <property type="match status" value="1"/>
</dbReference>
<evidence type="ECO:0000259" key="5">
    <source>
        <dbReference type="Pfam" id="PF25917"/>
    </source>
</evidence>